<gene>
    <name evidence="2" type="ORF">THASP1DRAFT_33734</name>
</gene>
<feature type="transmembrane region" description="Helical" evidence="1">
    <location>
        <begin position="207"/>
        <end position="226"/>
    </location>
</feature>
<accession>A0A4P9XFX4</accession>
<feature type="transmembrane region" description="Helical" evidence="1">
    <location>
        <begin position="183"/>
        <end position="201"/>
    </location>
</feature>
<dbReference type="EMBL" id="KZ993685">
    <property type="protein sequence ID" value="RKP04494.1"/>
    <property type="molecule type" value="Genomic_DNA"/>
</dbReference>
<evidence type="ECO:0000256" key="1">
    <source>
        <dbReference type="SAM" id="Phobius"/>
    </source>
</evidence>
<name>A0A4P9XFX4_9FUNG</name>
<feature type="transmembrane region" description="Helical" evidence="1">
    <location>
        <begin position="20"/>
        <end position="37"/>
    </location>
</feature>
<keyword evidence="1" id="KW-1133">Transmembrane helix</keyword>
<feature type="transmembrane region" description="Helical" evidence="1">
    <location>
        <begin position="151"/>
        <end position="171"/>
    </location>
</feature>
<sequence length="328" mass="35734">MDSRYSDEEFKDVFGYPRSLFYAMGAGFALLTLAHLWRLSTSKGWPHAAYALAFLLDSIGAFLIAANDISIAYLGICAYLGYMGTPMFLVALWTNSMRRTIHTGIEVANALAYICLVLVVIRVFGLMIVLANLNLGGNLVFYIDAEVFAGIIWATTGLIFLVSMWMLAVCPKEADISGCKTKRWQIGTLGLTFFLLCGIQTFDYFDILVASFVFLCLLGIVTLYWPQVGYSESPTRPVELPAANPYGTTVTPIAQIQPTYVMVPQGEFVQAIPISQLQPPTQSQSYVQYPVISTPVGAQAPSNGPILMQGAPVYVHVSAPAGQPLGNP</sequence>
<protein>
    <submittedName>
        <fullName evidence="2">Uncharacterized protein</fullName>
    </submittedName>
</protein>
<evidence type="ECO:0000313" key="3">
    <source>
        <dbReference type="Proteomes" id="UP000271241"/>
    </source>
</evidence>
<keyword evidence="1" id="KW-0472">Membrane</keyword>
<dbReference type="Proteomes" id="UP000271241">
    <property type="component" value="Unassembled WGS sequence"/>
</dbReference>
<feature type="transmembrane region" description="Helical" evidence="1">
    <location>
        <begin position="107"/>
        <end position="131"/>
    </location>
</feature>
<dbReference type="AlphaFoldDB" id="A0A4P9XFX4"/>
<keyword evidence="1" id="KW-0812">Transmembrane</keyword>
<reference evidence="3" key="1">
    <citation type="journal article" date="2018" name="Nat. Microbiol.">
        <title>Leveraging single-cell genomics to expand the fungal tree of life.</title>
        <authorList>
            <person name="Ahrendt S.R."/>
            <person name="Quandt C.A."/>
            <person name="Ciobanu D."/>
            <person name="Clum A."/>
            <person name="Salamov A."/>
            <person name="Andreopoulos B."/>
            <person name="Cheng J.F."/>
            <person name="Woyke T."/>
            <person name="Pelin A."/>
            <person name="Henrissat B."/>
            <person name="Reynolds N.K."/>
            <person name="Benny G.L."/>
            <person name="Smith M.E."/>
            <person name="James T.Y."/>
            <person name="Grigoriev I.V."/>
        </authorList>
    </citation>
    <scope>NUCLEOTIDE SEQUENCE [LARGE SCALE GENOMIC DNA]</scope>
    <source>
        <strain evidence="3">RSA 1356</strain>
    </source>
</reference>
<organism evidence="2 3">
    <name type="scientific">Thamnocephalis sphaerospora</name>
    <dbReference type="NCBI Taxonomy" id="78915"/>
    <lineage>
        <taxon>Eukaryota</taxon>
        <taxon>Fungi</taxon>
        <taxon>Fungi incertae sedis</taxon>
        <taxon>Zoopagomycota</taxon>
        <taxon>Zoopagomycotina</taxon>
        <taxon>Zoopagomycetes</taxon>
        <taxon>Zoopagales</taxon>
        <taxon>Sigmoideomycetaceae</taxon>
        <taxon>Thamnocephalis</taxon>
    </lineage>
</organism>
<proteinExistence type="predicted"/>
<feature type="transmembrane region" description="Helical" evidence="1">
    <location>
        <begin position="72"/>
        <end position="95"/>
    </location>
</feature>
<keyword evidence="3" id="KW-1185">Reference proteome</keyword>
<feature type="transmembrane region" description="Helical" evidence="1">
    <location>
        <begin position="49"/>
        <end position="66"/>
    </location>
</feature>
<evidence type="ECO:0000313" key="2">
    <source>
        <dbReference type="EMBL" id="RKP04494.1"/>
    </source>
</evidence>